<comment type="subcellular location">
    <subcellularLocation>
        <location evidence="1">Membrane</location>
        <topology evidence="1">Multi-pass membrane protein</topology>
    </subcellularLocation>
</comment>
<dbReference type="SUPFAM" id="SSF55797">
    <property type="entry name" value="PR-1-like"/>
    <property type="match status" value="1"/>
</dbReference>
<dbReference type="STRING" id="1802519.A2961_02425"/>
<reference evidence="7 8" key="1">
    <citation type="journal article" date="2016" name="Nat. Commun.">
        <title>Thousands of microbial genomes shed light on interconnected biogeochemical processes in an aquifer system.</title>
        <authorList>
            <person name="Anantharaman K."/>
            <person name="Brown C.T."/>
            <person name="Hug L.A."/>
            <person name="Sharon I."/>
            <person name="Castelle C.J."/>
            <person name="Probst A.J."/>
            <person name="Thomas B.C."/>
            <person name="Singh A."/>
            <person name="Wilkins M.J."/>
            <person name="Karaoz U."/>
            <person name="Brodie E.L."/>
            <person name="Williams K.H."/>
            <person name="Hubbard S.S."/>
            <person name="Banfield J.F."/>
        </authorList>
    </citation>
    <scope>NUCLEOTIDE SEQUENCE [LARGE SCALE GENOMIC DNA]</scope>
</reference>
<evidence type="ECO:0000256" key="4">
    <source>
        <dbReference type="ARBA" id="ARBA00023136"/>
    </source>
</evidence>
<evidence type="ECO:0000313" key="7">
    <source>
        <dbReference type="EMBL" id="OGM62464.1"/>
    </source>
</evidence>
<evidence type="ECO:0000256" key="3">
    <source>
        <dbReference type="ARBA" id="ARBA00022989"/>
    </source>
</evidence>
<dbReference type="GO" id="GO:0009403">
    <property type="term" value="P:toxin biosynthetic process"/>
    <property type="evidence" value="ECO:0007669"/>
    <property type="project" value="InterPro"/>
</dbReference>
<dbReference type="CDD" id="cd05379">
    <property type="entry name" value="CAP_bacterial"/>
    <property type="match status" value="1"/>
</dbReference>
<comment type="caution">
    <text evidence="7">The sequence shown here is derived from an EMBL/GenBank/DDBJ whole genome shotgun (WGS) entry which is preliminary data.</text>
</comment>
<dbReference type="AlphaFoldDB" id="A0A1F8BEJ1"/>
<dbReference type="InterPro" id="IPR035940">
    <property type="entry name" value="CAP_sf"/>
</dbReference>
<feature type="transmembrane region" description="Helical" evidence="5">
    <location>
        <begin position="6"/>
        <end position="24"/>
    </location>
</feature>
<feature type="transmembrane region" description="Helical" evidence="5">
    <location>
        <begin position="72"/>
        <end position="94"/>
    </location>
</feature>
<sequence length="325" mass="36373">MNLEFFQGNWIDLVIIIVLGFFVAEGYRTGLWASIANFLAFFGSVLLSFRAFKIVSYILRSNFSLPQSLANALGFFIVAIVLEAILSYILWLAVERVPLKLWKSRWNKLFGTLPSIGEGIVVIAFILTFVVGLPVGGSIKKDITESKIGGEILKNTSSVESRFEEIFGGVVRDTLTYLTIRPESRETVPLTVPSEDLRIDEVSESEMFISINRERKERGLDELYWRLELVSVARSHATDMWKRKYFSHYSPDGKSVGDRLKESDVGYVVAGENLALAPTLQAAHNGLMSSPGHRANILNTEFKRVGIGVVDNGVYGKMFVQVFTD</sequence>
<accession>A0A1F8BEJ1</accession>
<protein>
    <recommendedName>
        <fullName evidence="6">SCP domain-containing protein</fullName>
    </recommendedName>
</protein>
<dbReference type="Gene3D" id="3.40.33.10">
    <property type="entry name" value="CAP"/>
    <property type="match status" value="1"/>
</dbReference>
<feature type="domain" description="SCP" evidence="6">
    <location>
        <begin position="211"/>
        <end position="323"/>
    </location>
</feature>
<name>A0A1F8BEJ1_9BACT</name>
<evidence type="ECO:0000256" key="1">
    <source>
        <dbReference type="ARBA" id="ARBA00004141"/>
    </source>
</evidence>
<dbReference type="PANTHER" id="PTHR31157">
    <property type="entry name" value="SCP DOMAIN-CONTAINING PROTEIN"/>
    <property type="match status" value="1"/>
</dbReference>
<organism evidence="7 8">
    <name type="scientific">Candidatus Woesebacteria bacterium RIFCSPLOWO2_01_FULL_39_21</name>
    <dbReference type="NCBI Taxonomy" id="1802519"/>
    <lineage>
        <taxon>Bacteria</taxon>
        <taxon>Candidatus Woeseibacteriota</taxon>
    </lineage>
</organism>
<gene>
    <name evidence="7" type="ORF">A2961_02425</name>
</gene>
<keyword evidence="2 5" id="KW-0812">Transmembrane</keyword>
<proteinExistence type="predicted"/>
<evidence type="ECO:0000259" key="6">
    <source>
        <dbReference type="Pfam" id="PF00188"/>
    </source>
</evidence>
<dbReference type="InterPro" id="IPR014044">
    <property type="entry name" value="CAP_dom"/>
</dbReference>
<feature type="transmembrane region" description="Helical" evidence="5">
    <location>
        <begin position="115"/>
        <end position="137"/>
    </location>
</feature>
<evidence type="ECO:0000256" key="5">
    <source>
        <dbReference type="SAM" id="Phobius"/>
    </source>
</evidence>
<dbReference type="PANTHER" id="PTHR31157:SF1">
    <property type="entry name" value="SCP DOMAIN-CONTAINING PROTEIN"/>
    <property type="match status" value="1"/>
</dbReference>
<dbReference type="Proteomes" id="UP000177082">
    <property type="component" value="Unassembled WGS sequence"/>
</dbReference>
<dbReference type="Pfam" id="PF00188">
    <property type="entry name" value="CAP"/>
    <property type="match status" value="1"/>
</dbReference>
<dbReference type="GO" id="GO:0016020">
    <property type="term" value="C:membrane"/>
    <property type="evidence" value="ECO:0007669"/>
    <property type="project" value="UniProtKB-SubCell"/>
</dbReference>
<feature type="transmembrane region" description="Helical" evidence="5">
    <location>
        <begin position="31"/>
        <end position="52"/>
    </location>
</feature>
<keyword evidence="3 5" id="KW-1133">Transmembrane helix</keyword>
<dbReference type="EMBL" id="MGHF01000025">
    <property type="protein sequence ID" value="OGM62464.1"/>
    <property type="molecule type" value="Genomic_DNA"/>
</dbReference>
<evidence type="ECO:0000313" key="8">
    <source>
        <dbReference type="Proteomes" id="UP000177082"/>
    </source>
</evidence>
<dbReference type="InterPro" id="IPR003825">
    <property type="entry name" value="Colicin-V_CvpA"/>
</dbReference>
<keyword evidence="4 5" id="KW-0472">Membrane</keyword>
<dbReference type="Pfam" id="PF02674">
    <property type="entry name" value="Colicin_V"/>
    <property type="match status" value="1"/>
</dbReference>
<evidence type="ECO:0000256" key="2">
    <source>
        <dbReference type="ARBA" id="ARBA00022692"/>
    </source>
</evidence>